<comment type="caution">
    <text evidence="2">The sequence shown here is derived from an EMBL/GenBank/DDBJ whole genome shotgun (WGS) entry which is preliminary data.</text>
</comment>
<evidence type="ECO:0000313" key="3">
    <source>
        <dbReference type="Proteomes" id="UP000481153"/>
    </source>
</evidence>
<feature type="compositionally biased region" description="Low complexity" evidence="1">
    <location>
        <begin position="76"/>
        <end position="88"/>
    </location>
</feature>
<reference evidence="2 3" key="1">
    <citation type="submission" date="2019-07" db="EMBL/GenBank/DDBJ databases">
        <title>Genomics analysis of Aphanomyces spp. identifies a new class of oomycete effector associated with host adaptation.</title>
        <authorList>
            <person name="Gaulin E."/>
        </authorList>
    </citation>
    <scope>NUCLEOTIDE SEQUENCE [LARGE SCALE GENOMIC DNA]</scope>
    <source>
        <strain evidence="2 3">ATCC 201684</strain>
    </source>
</reference>
<dbReference type="Proteomes" id="UP000481153">
    <property type="component" value="Unassembled WGS sequence"/>
</dbReference>
<evidence type="ECO:0000256" key="1">
    <source>
        <dbReference type="SAM" id="MobiDB-lite"/>
    </source>
</evidence>
<gene>
    <name evidence="2" type="ORF">Ae201684_015864</name>
</gene>
<keyword evidence="3" id="KW-1185">Reference proteome</keyword>
<protein>
    <submittedName>
        <fullName evidence="2">Uncharacterized protein</fullName>
    </submittedName>
</protein>
<feature type="region of interest" description="Disordered" evidence="1">
    <location>
        <begin position="74"/>
        <end position="96"/>
    </location>
</feature>
<name>A0A6G0WEH0_9STRA</name>
<dbReference type="EMBL" id="VJMJ01000234">
    <property type="protein sequence ID" value="KAF0725711.1"/>
    <property type="molecule type" value="Genomic_DNA"/>
</dbReference>
<organism evidence="2 3">
    <name type="scientific">Aphanomyces euteiches</name>
    <dbReference type="NCBI Taxonomy" id="100861"/>
    <lineage>
        <taxon>Eukaryota</taxon>
        <taxon>Sar</taxon>
        <taxon>Stramenopiles</taxon>
        <taxon>Oomycota</taxon>
        <taxon>Saprolegniomycetes</taxon>
        <taxon>Saprolegniales</taxon>
        <taxon>Verrucalvaceae</taxon>
        <taxon>Aphanomyces</taxon>
    </lineage>
</organism>
<dbReference type="AlphaFoldDB" id="A0A6G0WEH0"/>
<evidence type="ECO:0000313" key="2">
    <source>
        <dbReference type="EMBL" id="KAF0725711.1"/>
    </source>
</evidence>
<sequence length="96" mass="10629">MQRVSTISRRHFSDTTRRRRLDMSQLWTNGSFPVVEGENKTEIYDTWGMLSSLPISHGYGYTSALQVINTLPTPKTSTTAATTSASSTENSAKIIS</sequence>
<proteinExistence type="predicted"/>
<accession>A0A6G0WEH0</accession>